<name>A0ABU6YKJ6_9FABA</name>
<protein>
    <submittedName>
        <fullName evidence="1">Uncharacterized protein</fullName>
    </submittedName>
</protein>
<organism evidence="1 2">
    <name type="scientific">Stylosanthes scabra</name>
    <dbReference type="NCBI Taxonomy" id="79078"/>
    <lineage>
        <taxon>Eukaryota</taxon>
        <taxon>Viridiplantae</taxon>
        <taxon>Streptophyta</taxon>
        <taxon>Embryophyta</taxon>
        <taxon>Tracheophyta</taxon>
        <taxon>Spermatophyta</taxon>
        <taxon>Magnoliopsida</taxon>
        <taxon>eudicotyledons</taxon>
        <taxon>Gunneridae</taxon>
        <taxon>Pentapetalae</taxon>
        <taxon>rosids</taxon>
        <taxon>fabids</taxon>
        <taxon>Fabales</taxon>
        <taxon>Fabaceae</taxon>
        <taxon>Papilionoideae</taxon>
        <taxon>50 kb inversion clade</taxon>
        <taxon>dalbergioids sensu lato</taxon>
        <taxon>Dalbergieae</taxon>
        <taxon>Pterocarpus clade</taxon>
        <taxon>Stylosanthes</taxon>
    </lineage>
</organism>
<keyword evidence="2" id="KW-1185">Reference proteome</keyword>
<dbReference type="Proteomes" id="UP001341840">
    <property type="component" value="Unassembled WGS sequence"/>
</dbReference>
<reference evidence="1 2" key="1">
    <citation type="journal article" date="2023" name="Plants (Basel)">
        <title>Bridging the Gap: Combining Genomics and Transcriptomics Approaches to Understand Stylosanthes scabra, an Orphan Legume from the Brazilian Caatinga.</title>
        <authorList>
            <person name="Ferreira-Neto J.R.C."/>
            <person name="da Silva M.D."/>
            <person name="Binneck E."/>
            <person name="de Melo N.F."/>
            <person name="da Silva R.H."/>
            <person name="de Melo A.L.T.M."/>
            <person name="Pandolfi V."/>
            <person name="Bustamante F.O."/>
            <person name="Brasileiro-Vidal A.C."/>
            <person name="Benko-Iseppon A.M."/>
        </authorList>
    </citation>
    <scope>NUCLEOTIDE SEQUENCE [LARGE SCALE GENOMIC DNA]</scope>
    <source>
        <tissue evidence="1">Leaves</tissue>
    </source>
</reference>
<evidence type="ECO:0000313" key="2">
    <source>
        <dbReference type="Proteomes" id="UP001341840"/>
    </source>
</evidence>
<comment type="caution">
    <text evidence="1">The sequence shown here is derived from an EMBL/GenBank/DDBJ whole genome shotgun (WGS) entry which is preliminary data.</text>
</comment>
<sequence>MDTPFRFRCIQRLSQSSLLFHLPQVFPNRTGLGRCHYNGGTTASASASAAAGRALTTSEGIGSTVSHCDFDLNLLAFPNFNKFFVQTISLLFIVLLLPFEHRGHGGGVVMLAAAKDSHGGGVVVG</sequence>
<accession>A0ABU6YKJ6</accession>
<evidence type="ECO:0000313" key="1">
    <source>
        <dbReference type="EMBL" id="MED6210504.1"/>
    </source>
</evidence>
<dbReference type="EMBL" id="JASCZI010242289">
    <property type="protein sequence ID" value="MED6210504.1"/>
    <property type="molecule type" value="Genomic_DNA"/>
</dbReference>
<gene>
    <name evidence="1" type="ORF">PIB30_064695</name>
</gene>
<proteinExistence type="predicted"/>